<dbReference type="Gene3D" id="1.10.750.20">
    <property type="entry name" value="SOCS box"/>
    <property type="match status" value="1"/>
</dbReference>
<dbReference type="AlphaFoldDB" id="V4B2A6"/>
<dbReference type="PROSITE" id="PS50294">
    <property type="entry name" value="WD_REPEATS_REGION"/>
    <property type="match status" value="2"/>
</dbReference>
<dbReference type="Pfam" id="PF07525">
    <property type="entry name" value="SOCS_box"/>
    <property type="match status" value="1"/>
</dbReference>
<protein>
    <recommendedName>
        <fullName evidence="5">SOCS box domain-containing protein</fullName>
    </recommendedName>
</protein>
<dbReference type="InterPro" id="IPR036036">
    <property type="entry name" value="SOCS_box-like_dom_sf"/>
</dbReference>
<dbReference type="PROSITE" id="PS00678">
    <property type="entry name" value="WD_REPEATS_1"/>
    <property type="match status" value="3"/>
</dbReference>
<keyword evidence="1 4" id="KW-0853">WD repeat</keyword>
<dbReference type="InterPro" id="IPR051983">
    <property type="entry name" value="WSB_SOCS-box_domain"/>
</dbReference>
<feature type="repeat" description="WD" evidence="4">
    <location>
        <begin position="228"/>
        <end position="269"/>
    </location>
</feature>
<dbReference type="PROSITE" id="PS50225">
    <property type="entry name" value="SOCS"/>
    <property type="match status" value="1"/>
</dbReference>
<dbReference type="CTD" id="20245284"/>
<dbReference type="SUPFAM" id="SSF158235">
    <property type="entry name" value="SOCS box-like"/>
    <property type="match status" value="1"/>
</dbReference>
<dbReference type="PANTHER" id="PTHR15622">
    <property type="entry name" value="WD40 REPEAT PROTEIN"/>
    <property type="match status" value="1"/>
</dbReference>
<dbReference type="InterPro" id="IPR020472">
    <property type="entry name" value="WD40_PAC1"/>
</dbReference>
<dbReference type="Pfam" id="PF00400">
    <property type="entry name" value="WD40"/>
    <property type="match status" value="3"/>
</dbReference>
<name>V4B2A6_LOTGI</name>
<dbReference type="InterPro" id="IPR015943">
    <property type="entry name" value="WD40/YVTN_repeat-like_dom_sf"/>
</dbReference>
<dbReference type="InterPro" id="IPR001496">
    <property type="entry name" value="SOCS_box"/>
</dbReference>
<dbReference type="CDD" id="cd00200">
    <property type="entry name" value="WD40"/>
    <property type="match status" value="1"/>
</dbReference>
<dbReference type="GO" id="GO:0035556">
    <property type="term" value="P:intracellular signal transduction"/>
    <property type="evidence" value="ECO:0007669"/>
    <property type="project" value="InterPro"/>
</dbReference>
<organism evidence="6 7">
    <name type="scientific">Lottia gigantea</name>
    <name type="common">Giant owl limpet</name>
    <dbReference type="NCBI Taxonomy" id="225164"/>
    <lineage>
        <taxon>Eukaryota</taxon>
        <taxon>Metazoa</taxon>
        <taxon>Spiralia</taxon>
        <taxon>Lophotrochozoa</taxon>
        <taxon>Mollusca</taxon>
        <taxon>Gastropoda</taxon>
        <taxon>Patellogastropoda</taxon>
        <taxon>Lottioidea</taxon>
        <taxon>Lottiidae</taxon>
        <taxon>Lottia</taxon>
    </lineage>
</organism>
<dbReference type="InterPro" id="IPR001680">
    <property type="entry name" value="WD40_rpt"/>
</dbReference>
<dbReference type="GeneID" id="20245284"/>
<evidence type="ECO:0000256" key="2">
    <source>
        <dbReference type="ARBA" id="ARBA00022737"/>
    </source>
</evidence>
<dbReference type="SMART" id="SM00320">
    <property type="entry name" value="WD40"/>
    <property type="match status" value="7"/>
</dbReference>
<dbReference type="OrthoDB" id="538223at2759"/>
<reference evidence="6 7" key="1">
    <citation type="journal article" date="2013" name="Nature">
        <title>Insights into bilaterian evolution from three spiralian genomes.</title>
        <authorList>
            <person name="Simakov O."/>
            <person name="Marletaz F."/>
            <person name="Cho S.J."/>
            <person name="Edsinger-Gonzales E."/>
            <person name="Havlak P."/>
            <person name="Hellsten U."/>
            <person name="Kuo D.H."/>
            <person name="Larsson T."/>
            <person name="Lv J."/>
            <person name="Arendt D."/>
            <person name="Savage R."/>
            <person name="Osoegawa K."/>
            <person name="de Jong P."/>
            <person name="Grimwood J."/>
            <person name="Chapman J.A."/>
            <person name="Shapiro H."/>
            <person name="Aerts A."/>
            <person name="Otillar R.P."/>
            <person name="Terry A.Y."/>
            <person name="Boore J.L."/>
            <person name="Grigoriev I.V."/>
            <person name="Lindberg D.R."/>
            <person name="Seaver E.C."/>
            <person name="Weisblat D.A."/>
            <person name="Putnam N.H."/>
            <person name="Rokhsar D.S."/>
        </authorList>
    </citation>
    <scope>NUCLEOTIDE SEQUENCE [LARGE SCALE GENOMIC DNA]</scope>
</reference>
<evidence type="ECO:0000256" key="3">
    <source>
        <dbReference type="ARBA" id="ARBA00022786"/>
    </source>
</evidence>
<accession>V4B2A6</accession>
<evidence type="ECO:0000313" key="7">
    <source>
        <dbReference type="Proteomes" id="UP000030746"/>
    </source>
</evidence>
<proteinExistence type="predicted"/>
<dbReference type="InterPro" id="IPR036322">
    <property type="entry name" value="WD40_repeat_dom_sf"/>
</dbReference>
<dbReference type="SUPFAM" id="SSF50978">
    <property type="entry name" value="WD40 repeat-like"/>
    <property type="match status" value="1"/>
</dbReference>
<evidence type="ECO:0000256" key="1">
    <source>
        <dbReference type="ARBA" id="ARBA00022574"/>
    </source>
</evidence>
<dbReference type="Proteomes" id="UP000030746">
    <property type="component" value="Unassembled WGS sequence"/>
</dbReference>
<evidence type="ECO:0000256" key="4">
    <source>
        <dbReference type="PROSITE-ProRule" id="PRU00221"/>
    </source>
</evidence>
<evidence type="ECO:0000313" key="6">
    <source>
        <dbReference type="EMBL" id="ESO82429.1"/>
    </source>
</evidence>
<evidence type="ECO:0000259" key="5">
    <source>
        <dbReference type="PROSITE" id="PS50225"/>
    </source>
</evidence>
<dbReference type="RefSeq" id="XP_009066932.1">
    <property type="nucleotide sequence ID" value="XM_009068684.1"/>
</dbReference>
<dbReference type="CDD" id="cd03587">
    <property type="entry name" value="SOCS"/>
    <property type="match status" value="1"/>
</dbReference>
<dbReference type="PROSITE" id="PS50082">
    <property type="entry name" value="WD_REPEATS_2"/>
    <property type="match status" value="3"/>
</dbReference>
<keyword evidence="7" id="KW-1185">Reference proteome</keyword>
<feature type="repeat" description="WD" evidence="4">
    <location>
        <begin position="142"/>
        <end position="184"/>
    </location>
</feature>
<gene>
    <name evidence="6" type="ORF">LOTGIDRAFT_198013</name>
</gene>
<dbReference type="PANTHER" id="PTHR15622:SF2">
    <property type="entry name" value="U4_U6 SMALL NUCLEAR RIBONUCLEOPROTEIN PRP4"/>
    <property type="match status" value="1"/>
</dbReference>
<dbReference type="SMART" id="SM00969">
    <property type="entry name" value="SOCS_box"/>
    <property type="match status" value="1"/>
</dbReference>
<keyword evidence="2" id="KW-0677">Repeat</keyword>
<dbReference type="Gene3D" id="2.130.10.10">
    <property type="entry name" value="YVTN repeat-like/Quinoprotein amine dehydrogenase"/>
    <property type="match status" value="3"/>
</dbReference>
<keyword evidence="3" id="KW-0833">Ubl conjugation pathway</keyword>
<dbReference type="OMA" id="YVWDPHT"/>
<dbReference type="PRINTS" id="PR00320">
    <property type="entry name" value="GPROTEINBRPT"/>
</dbReference>
<dbReference type="GO" id="GO:0000209">
    <property type="term" value="P:protein polyubiquitination"/>
    <property type="evidence" value="ECO:0007669"/>
    <property type="project" value="TreeGrafter"/>
</dbReference>
<dbReference type="KEGG" id="lgi:LOTGIDRAFT_198013"/>
<dbReference type="SMART" id="SM00253">
    <property type="entry name" value="SOCS"/>
    <property type="match status" value="1"/>
</dbReference>
<dbReference type="InterPro" id="IPR019775">
    <property type="entry name" value="WD40_repeat_CS"/>
</dbReference>
<dbReference type="EMBL" id="KB203918">
    <property type="protein sequence ID" value="ESO82429.1"/>
    <property type="molecule type" value="Genomic_DNA"/>
</dbReference>
<sequence length="399" mass="45612">MRQSGYPHFLFNQPNEFEHCESVECLDPHHNNNVTKHGIECRSVTWALDYSYIAWSSGNCTVQLIPWNREQRKSCDEEDICHSKHVLDCKEAVWSMAFGSGRSQNSRTSRFKFDQNMILATGLQSGRIKIWNCRTGLFLMVLFDHKDTISSLHFAPDSSMSLLSASHDGTLKLWDLNDDGNMFQTLRPQNKRLHGCRWSPNTKYIASVGDFKSVVIWRTSDFKLLRKLQGHYNNVTSCDFSPDGALLATASYDTRVIIWDFETGEILRELGHMFPAPRPIYAGGANEHYIRHVAFSCDGTHLASVCDDGYTRVWNLQESEDPEKVAVNDNALCCSFSPDGTLLSVGNRQGVVEVLSSPRKIERLQHLARSTVRKHLPTIKIDHLHLPFRLKEYLKYKDI</sequence>
<feature type="repeat" description="WD" evidence="4">
    <location>
        <begin position="283"/>
        <end position="324"/>
    </location>
</feature>
<feature type="domain" description="SOCS box" evidence="5">
    <location>
        <begin position="355"/>
        <end position="399"/>
    </location>
</feature>
<dbReference type="HOGENOM" id="CLU_056876_0_0_1"/>
<dbReference type="STRING" id="225164.V4B2A6"/>